<dbReference type="Gene3D" id="3.90.1300.10">
    <property type="entry name" value="Amidase signature (AS) domain"/>
    <property type="match status" value="1"/>
</dbReference>
<dbReference type="InterPro" id="IPR036928">
    <property type="entry name" value="AS_sf"/>
</dbReference>
<dbReference type="PANTHER" id="PTHR42678">
    <property type="entry name" value="AMIDASE"/>
    <property type="match status" value="1"/>
</dbReference>
<keyword evidence="3" id="KW-1185">Reference proteome</keyword>
<evidence type="ECO:0000313" key="2">
    <source>
        <dbReference type="EMBL" id="UYP47541.1"/>
    </source>
</evidence>
<dbReference type="Pfam" id="PF01425">
    <property type="entry name" value="Amidase"/>
    <property type="match status" value="1"/>
</dbReference>
<evidence type="ECO:0000259" key="1">
    <source>
        <dbReference type="Pfam" id="PF01425"/>
    </source>
</evidence>
<dbReference type="NCBIfam" id="NF006006">
    <property type="entry name" value="PRK08137.1"/>
    <property type="match status" value="1"/>
</dbReference>
<dbReference type="GO" id="GO:0004040">
    <property type="term" value="F:amidase activity"/>
    <property type="evidence" value="ECO:0007669"/>
    <property type="project" value="UniProtKB-EC"/>
</dbReference>
<accession>A0ABY6HVX6</accession>
<sequence length="498" mass="54432">MKEYSITELQKLFKTNELSSEKLVDLYLKQIEKIDKKGPKVNAILEINPNAIKIAQQLDLERQTGKIRSELHGIPVILKDNIDSQDKMMTTAGSLALLNNFPSKDAFIVKNLRDAGAIILAKANLSEWANFRSTHSASGWSSRGGQTKNPYVLDRSPCGSSSGSAVAVATNMCTVAIGTETDGSVICPSHINSIVGLKPTIGLLSRTGIIPIAHSQDTAGPMGRTVEDVAILLGTMVGPSPQDPLDPSTMDPTNKFQTDYTQNLNLNALQGKRVGVARNFFGVNHHVDPLMEEMIKTIQKLGGIIVDPANIDFPDEVGDAEFLALLYEFKTDLNKYLVNLDAKLPVHSLEELIDFNSSHSTETMPFFRQEILKLAHEKESLETEEYLKAIQTCKTLAQEKGLDTTLKEFNLDVIIAPTGSPAWPIDHINGDHHTGSSTSPAAISGYPSITIPMGYVFELPVGISFIGPKFSEKELLGFAYALEQAIKVRHPPKFLPSI</sequence>
<dbReference type="Proteomes" id="UP001208689">
    <property type="component" value="Chromosome"/>
</dbReference>
<dbReference type="InterPro" id="IPR023631">
    <property type="entry name" value="Amidase_dom"/>
</dbReference>
<dbReference type="NCBIfam" id="NF005300">
    <property type="entry name" value="PRK06828.1"/>
    <property type="match status" value="1"/>
</dbReference>
<keyword evidence="2" id="KW-0378">Hydrolase</keyword>
<evidence type="ECO:0000313" key="3">
    <source>
        <dbReference type="Proteomes" id="UP001208689"/>
    </source>
</evidence>
<protein>
    <submittedName>
        <fullName evidence="2">Amidase</fullName>
        <ecNumber evidence="2">3.5.1.4</ecNumber>
    </submittedName>
</protein>
<reference evidence="2" key="1">
    <citation type="submission" date="2022-09" db="EMBL/GenBank/DDBJ databases">
        <title>Actin cytoskeleton and complex cell architecture in an #Asgard archaeon.</title>
        <authorList>
            <person name="Ponce Toledo R.I."/>
            <person name="Schleper C."/>
            <person name="Rodrigues Oliveira T."/>
            <person name="Wollweber F."/>
            <person name="Xu J."/>
            <person name="Rittmann S."/>
            <person name="Klingl A."/>
            <person name="Pilhofer M."/>
        </authorList>
    </citation>
    <scope>NUCLEOTIDE SEQUENCE</scope>
    <source>
        <strain evidence="2">B-35</strain>
    </source>
</reference>
<dbReference type="EC" id="3.5.1.4" evidence="2"/>
<proteinExistence type="predicted"/>
<feature type="domain" description="Amidase" evidence="1">
    <location>
        <begin position="26"/>
        <end position="476"/>
    </location>
</feature>
<dbReference type="PANTHER" id="PTHR42678:SF34">
    <property type="entry name" value="OS04G0183300 PROTEIN"/>
    <property type="match status" value="1"/>
</dbReference>
<organism evidence="2 3">
    <name type="scientific">Candidatus Lokiarchaeum ossiferum</name>
    <dbReference type="NCBI Taxonomy" id="2951803"/>
    <lineage>
        <taxon>Archaea</taxon>
        <taxon>Promethearchaeati</taxon>
        <taxon>Promethearchaeota</taxon>
        <taxon>Promethearchaeia</taxon>
        <taxon>Promethearchaeales</taxon>
        <taxon>Promethearchaeaceae</taxon>
        <taxon>Candidatus Lokiarchaeum</taxon>
    </lineage>
</organism>
<gene>
    <name evidence="2" type="ORF">NEF87_003826</name>
</gene>
<dbReference type="EMBL" id="CP104013">
    <property type="protein sequence ID" value="UYP47541.1"/>
    <property type="molecule type" value="Genomic_DNA"/>
</dbReference>
<name>A0ABY6HVX6_9ARCH</name>
<dbReference type="SUPFAM" id="SSF75304">
    <property type="entry name" value="Amidase signature (AS) enzymes"/>
    <property type="match status" value="1"/>
</dbReference>